<dbReference type="AlphaFoldDB" id="A0A0B0P3Q5"/>
<name>A0A0B0P3Q5_GOSAR</name>
<proteinExistence type="predicted"/>
<reference evidence="2" key="1">
    <citation type="submission" date="2014-09" db="EMBL/GenBank/DDBJ databases">
        <authorList>
            <person name="Mudge J."/>
            <person name="Ramaraj T."/>
            <person name="Lindquist I.E."/>
            <person name="Bharti A.K."/>
            <person name="Sundararajan A."/>
            <person name="Cameron C.T."/>
            <person name="Woodward J.E."/>
            <person name="May G.D."/>
            <person name="Brubaker C."/>
            <person name="Broadhvest J."/>
            <person name="Wilkins T.A."/>
        </authorList>
    </citation>
    <scope>NUCLEOTIDE SEQUENCE</scope>
    <source>
        <strain evidence="2">cv. AKA8401</strain>
    </source>
</reference>
<evidence type="ECO:0000313" key="2">
    <source>
        <dbReference type="Proteomes" id="UP000032142"/>
    </source>
</evidence>
<evidence type="ECO:0000313" key="1">
    <source>
        <dbReference type="EMBL" id="KHG18006.1"/>
    </source>
</evidence>
<dbReference type="Proteomes" id="UP000032142">
    <property type="component" value="Unassembled WGS sequence"/>
</dbReference>
<keyword evidence="2" id="KW-1185">Reference proteome</keyword>
<gene>
    <name evidence="1" type="ORF">F383_21996</name>
</gene>
<organism evidence="1 2">
    <name type="scientific">Gossypium arboreum</name>
    <name type="common">Tree cotton</name>
    <name type="synonym">Gossypium nanking</name>
    <dbReference type="NCBI Taxonomy" id="29729"/>
    <lineage>
        <taxon>Eukaryota</taxon>
        <taxon>Viridiplantae</taxon>
        <taxon>Streptophyta</taxon>
        <taxon>Embryophyta</taxon>
        <taxon>Tracheophyta</taxon>
        <taxon>Spermatophyta</taxon>
        <taxon>Magnoliopsida</taxon>
        <taxon>eudicotyledons</taxon>
        <taxon>Gunneridae</taxon>
        <taxon>Pentapetalae</taxon>
        <taxon>rosids</taxon>
        <taxon>malvids</taxon>
        <taxon>Malvales</taxon>
        <taxon>Malvaceae</taxon>
        <taxon>Malvoideae</taxon>
        <taxon>Gossypium</taxon>
    </lineage>
</organism>
<accession>A0A0B0P3Q5</accession>
<sequence length="31" mass="3614">MVSLPYVLTNAMPWHDLTWDLCLRVIINAMP</sequence>
<protein>
    <submittedName>
        <fullName evidence="1">Uncharacterized protein</fullName>
    </submittedName>
</protein>
<dbReference type="EMBL" id="KN409631">
    <property type="protein sequence ID" value="KHG18006.1"/>
    <property type="molecule type" value="Genomic_DNA"/>
</dbReference>